<evidence type="ECO:0000313" key="7">
    <source>
        <dbReference type="Proteomes" id="UP000184428"/>
    </source>
</evidence>
<comment type="subunit">
    <text evidence="2">Interacts with COX5B; this interaction may contribute to localize PYROXD2 to the inner face of the inner mitochondrial membrane.</text>
</comment>
<dbReference type="Proteomes" id="UP000184428">
    <property type="component" value="Unassembled WGS sequence"/>
</dbReference>
<evidence type="ECO:0000259" key="5">
    <source>
        <dbReference type="Pfam" id="PF01593"/>
    </source>
</evidence>
<feature type="region of interest" description="Disordered" evidence="4">
    <location>
        <begin position="523"/>
        <end position="548"/>
    </location>
</feature>
<proteinExistence type="predicted"/>
<evidence type="ECO:0000256" key="3">
    <source>
        <dbReference type="ARBA" id="ARBA00040298"/>
    </source>
</evidence>
<dbReference type="EMBL" id="FRDM01000036">
    <property type="protein sequence ID" value="SHN87651.1"/>
    <property type="molecule type" value="Genomic_DNA"/>
</dbReference>
<dbReference type="InterPro" id="IPR036188">
    <property type="entry name" value="FAD/NAD-bd_sf"/>
</dbReference>
<dbReference type="RefSeq" id="WP_072920604.1">
    <property type="nucleotide sequence ID" value="NZ_FRDM01000036.1"/>
</dbReference>
<name>A0A1M7UX92_9ACTN</name>
<sequence>MERSFDAVVIGSGINGMVATAELALGGWTVALIERNPQIGGFIATEERTEPGYLHDTYSSWHPQFVSGGAYAFLGPALRECGLEYRNTDDALCASVTDDGDVTMAYRSVRKTAAGFSCAEDGRAYRRHVQWAMDHGAEIGALMAGELWSLSAARTAFSLLRSTGVSATEARLRDLATSGRSWCRREFTGPDVDRLWAPWLLHAGLSPDHASGGFLLPVFAASLHAAGAPVVAGGSGRLVDAFRELLGSLGVEILNGVTVDGIVLQDGRAVGVTAGGETLLGESAVLASVTPTALYGRLLPPGAVDRQIAVEAGRFRYGRAAMQVHVALDRPLSWAREELAGTPVVHLSDGSGSTGIACAEAEAGLLPAAPTVVVGQQHVLDPSRVPEGRAALWIQLLEVPFSPRGDAGGELDVSCGWTPQLGYGFAARALDRLKQHVPDLPQRVRKLDVVTPADLAEYNVNAVQGDPYGGDAQLDQNFLWRPLPSTSSHQTPVPNLWHIGASTHPGAGLGGASGHMVAQRLLASPGTAGGPRPSGHRVLPRLARSRGR</sequence>
<feature type="compositionally biased region" description="Basic residues" evidence="4">
    <location>
        <begin position="534"/>
        <end position="548"/>
    </location>
</feature>
<dbReference type="AlphaFoldDB" id="A0A1M7UX92"/>
<dbReference type="GO" id="GO:0016491">
    <property type="term" value="F:oxidoreductase activity"/>
    <property type="evidence" value="ECO:0007669"/>
    <property type="project" value="InterPro"/>
</dbReference>
<evidence type="ECO:0000313" key="6">
    <source>
        <dbReference type="EMBL" id="SHN87651.1"/>
    </source>
</evidence>
<dbReference type="Pfam" id="PF01593">
    <property type="entry name" value="Amino_oxidase"/>
    <property type="match status" value="1"/>
</dbReference>
<evidence type="ECO:0000256" key="1">
    <source>
        <dbReference type="ARBA" id="ARBA00037217"/>
    </source>
</evidence>
<gene>
    <name evidence="6" type="ORF">SAMN05660350_04200</name>
</gene>
<dbReference type="Gene3D" id="3.50.50.60">
    <property type="entry name" value="FAD/NAD(P)-binding domain"/>
    <property type="match status" value="2"/>
</dbReference>
<evidence type="ECO:0000256" key="4">
    <source>
        <dbReference type="SAM" id="MobiDB-lite"/>
    </source>
</evidence>
<organism evidence="6 7">
    <name type="scientific">Geodermatophilus obscurus</name>
    <dbReference type="NCBI Taxonomy" id="1861"/>
    <lineage>
        <taxon>Bacteria</taxon>
        <taxon>Bacillati</taxon>
        <taxon>Actinomycetota</taxon>
        <taxon>Actinomycetes</taxon>
        <taxon>Geodermatophilales</taxon>
        <taxon>Geodermatophilaceae</taxon>
        <taxon>Geodermatophilus</taxon>
    </lineage>
</organism>
<dbReference type="PANTHER" id="PTHR10668">
    <property type="entry name" value="PHYTOENE DEHYDROGENASE"/>
    <property type="match status" value="1"/>
</dbReference>
<reference evidence="6 7" key="1">
    <citation type="submission" date="2016-12" db="EMBL/GenBank/DDBJ databases">
        <authorList>
            <person name="Song W.-J."/>
            <person name="Kurnit D.M."/>
        </authorList>
    </citation>
    <scope>NUCLEOTIDE SEQUENCE [LARGE SCALE GENOMIC DNA]</scope>
    <source>
        <strain evidence="6 7">DSM 43162</strain>
    </source>
</reference>
<accession>A0A1M7UX92</accession>
<dbReference type="PANTHER" id="PTHR10668:SF105">
    <property type="entry name" value="DEHYDROGENASE-RELATED"/>
    <property type="match status" value="1"/>
</dbReference>
<dbReference type="InterPro" id="IPR002937">
    <property type="entry name" value="Amino_oxidase"/>
</dbReference>
<protein>
    <recommendedName>
        <fullName evidence="3">Pyridine nucleotide-disulfide oxidoreductase domain-containing protein 2</fullName>
    </recommendedName>
</protein>
<comment type="function">
    <text evidence="1">Probable oxidoreductase that may play a role as regulator of mitochondrial function.</text>
</comment>
<dbReference type="OrthoDB" id="833207at2"/>
<feature type="domain" description="Amine oxidase" evidence="5">
    <location>
        <begin position="16"/>
        <end position="357"/>
    </location>
</feature>
<evidence type="ECO:0000256" key="2">
    <source>
        <dbReference type="ARBA" id="ARBA00038825"/>
    </source>
</evidence>
<dbReference type="SUPFAM" id="SSF51905">
    <property type="entry name" value="FAD/NAD(P)-binding domain"/>
    <property type="match status" value="1"/>
</dbReference>